<dbReference type="Pfam" id="PF10649">
    <property type="entry name" value="DUF2478"/>
    <property type="match status" value="1"/>
</dbReference>
<keyword evidence="2" id="KW-1185">Reference proteome</keyword>
<evidence type="ECO:0000313" key="1">
    <source>
        <dbReference type="EMBL" id="SMX47747.1"/>
    </source>
</evidence>
<sequence length="182" mass="19410">MHIAYTMAPGRGYTDLLLARVAERLETQGYKCLGTVQTNTERGDGPCDMDVKVLPDGPVLRISQTLGPASRGCRLDAAALETSVGLVASTLDTSTDLVIINKFGKHEAEGCGFRDVIAQALSLDIPVLVGVNALNHEAFQTFCDGAATRLEPDITSLHTWFDNAQKAIVTPIKRPAVSETAA</sequence>
<proteinExistence type="predicted"/>
<dbReference type="Proteomes" id="UP000220836">
    <property type="component" value="Unassembled WGS sequence"/>
</dbReference>
<gene>
    <name evidence="1" type="ORF">PEV8663_03633</name>
</gene>
<evidence type="ECO:0008006" key="3">
    <source>
        <dbReference type="Google" id="ProtNLM"/>
    </source>
</evidence>
<reference evidence="1 2" key="1">
    <citation type="submission" date="2017-05" db="EMBL/GenBank/DDBJ databases">
        <authorList>
            <person name="Song R."/>
            <person name="Chenine A.L."/>
            <person name="Ruprecht R.M."/>
        </authorList>
    </citation>
    <scope>NUCLEOTIDE SEQUENCE [LARGE SCALE GENOMIC DNA]</scope>
    <source>
        <strain evidence="1 2">CECT 8663</strain>
    </source>
</reference>
<evidence type="ECO:0000313" key="2">
    <source>
        <dbReference type="Proteomes" id="UP000220836"/>
    </source>
</evidence>
<accession>A0A238KYF0</accession>
<protein>
    <recommendedName>
        <fullName evidence="3">3-dehydroquinate dehydratase</fullName>
    </recommendedName>
</protein>
<dbReference type="OrthoDB" id="5918880at2"/>
<organism evidence="1 2">
    <name type="scientific">Pelagimonas varians</name>
    <dbReference type="NCBI Taxonomy" id="696760"/>
    <lineage>
        <taxon>Bacteria</taxon>
        <taxon>Pseudomonadati</taxon>
        <taxon>Pseudomonadota</taxon>
        <taxon>Alphaproteobacteria</taxon>
        <taxon>Rhodobacterales</taxon>
        <taxon>Roseobacteraceae</taxon>
        <taxon>Pelagimonas</taxon>
    </lineage>
</organism>
<name>A0A238KYF0_9RHOB</name>
<dbReference type="RefSeq" id="WP_097806086.1">
    <property type="nucleotide sequence ID" value="NZ_FXYH01000015.1"/>
</dbReference>
<dbReference type="InterPro" id="IPR018912">
    <property type="entry name" value="DUF2478"/>
</dbReference>
<dbReference type="AlphaFoldDB" id="A0A238KYF0"/>
<dbReference type="Gene3D" id="3.40.50.300">
    <property type="entry name" value="P-loop containing nucleotide triphosphate hydrolases"/>
    <property type="match status" value="1"/>
</dbReference>
<dbReference type="EMBL" id="FXYH01000015">
    <property type="protein sequence ID" value="SMX47747.1"/>
    <property type="molecule type" value="Genomic_DNA"/>
</dbReference>
<dbReference type="InterPro" id="IPR027417">
    <property type="entry name" value="P-loop_NTPase"/>
</dbReference>